<feature type="non-terminal residue" evidence="1">
    <location>
        <position position="60"/>
    </location>
</feature>
<dbReference type="Proteomes" id="UP000054217">
    <property type="component" value="Unassembled WGS sequence"/>
</dbReference>
<protein>
    <submittedName>
        <fullName evidence="1">Uncharacterized protein</fullName>
    </submittedName>
</protein>
<evidence type="ECO:0000313" key="1">
    <source>
        <dbReference type="EMBL" id="KIN98456.1"/>
    </source>
</evidence>
<reference evidence="2" key="2">
    <citation type="submission" date="2015-01" db="EMBL/GenBank/DDBJ databases">
        <title>Evolutionary Origins and Diversification of the Mycorrhizal Mutualists.</title>
        <authorList>
            <consortium name="DOE Joint Genome Institute"/>
            <consortium name="Mycorrhizal Genomics Consortium"/>
            <person name="Kohler A."/>
            <person name="Kuo A."/>
            <person name="Nagy L.G."/>
            <person name="Floudas D."/>
            <person name="Copeland A."/>
            <person name="Barry K.W."/>
            <person name="Cichocki N."/>
            <person name="Veneault-Fourrey C."/>
            <person name="LaButti K."/>
            <person name="Lindquist E.A."/>
            <person name="Lipzen A."/>
            <person name="Lundell T."/>
            <person name="Morin E."/>
            <person name="Murat C."/>
            <person name="Riley R."/>
            <person name="Ohm R."/>
            <person name="Sun H."/>
            <person name="Tunlid A."/>
            <person name="Henrissat B."/>
            <person name="Grigoriev I.V."/>
            <person name="Hibbett D.S."/>
            <person name="Martin F."/>
        </authorList>
    </citation>
    <scope>NUCLEOTIDE SEQUENCE [LARGE SCALE GENOMIC DNA]</scope>
    <source>
        <strain evidence="2">Marx 270</strain>
    </source>
</reference>
<reference evidence="1 2" key="1">
    <citation type="submission" date="2014-04" db="EMBL/GenBank/DDBJ databases">
        <authorList>
            <consortium name="DOE Joint Genome Institute"/>
            <person name="Kuo A."/>
            <person name="Kohler A."/>
            <person name="Costa M.D."/>
            <person name="Nagy L.G."/>
            <person name="Floudas D."/>
            <person name="Copeland A."/>
            <person name="Barry K.W."/>
            <person name="Cichocki N."/>
            <person name="Veneault-Fourrey C."/>
            <person name="LaButti K."/>
            <person name="Lindquist E.A."/>
            <person name="Lipzen A."/>
            <person name="Lundell T."/>
            <person name="Morin E."/>
            <person name="Murat C."/>
            <person name="Sun H."/>
            <person name="Tunlid A."/>
            <person name="Henrissat B."/>
            <person name="Grigoriev I.V."/>
            <person name="Hibbett D.S."/>
            <person name="Martin F."/>
            <person name="Nordberg H.P."/>
            <person name="Cantor M.N."/>
            <person name="Hua S.X."/>
        </authorList>
    </citation>
    <scope>NUCLEOTIDE SEQUENCE [LARGE SCALE GENOMIC DNA]</scope>
    <source>
        <strain evidence="1 2">Marx 270</strain>
    </source>
</reference>
<dbReference type="EMBL" id="KN832015">
    <property type="protein sequence ID" value="KIN98456.1"/>
    <property type="molecule type" value="Genomic_DNA"/>
</dbReference>
<keyword evidence="2" id="KW-1185">Reference proteome</keyword>
<dbReference type="HOGENOM" id="CLU_2948260_0_0_1"/>
<sequence>MTFMGLSAQVDHRDSTSGFRRVIPDFFSENLIRGRALFVRSPMKAWAAVACELDIRHVQL</sequence>
<accession>A0A0C3JLL6</accession>
<name>A0A0C3JLL6_PISTI</name>
<dbReference type="InParanoid" id="A0A0C3JLL6"/>
<organism evidence="1 2">
    <name type="scientific">Pisolithus tinctorius Marx 270</name>
    <dbReference type="NCBI Taxonomy" id="870435"/>
    <lineage>
        <taxon>Eukaryota</taxon>
        <taxon>Fungi</taxon>
        <taxon>Dikarya</taxon>
        <taxon>Basidiomycota</taxon>
        <taxon>Agaricomycotina</taxon>
        <taxon>Agaricomycetes</taxon>
        <taxon>Agaricomycetidae</taxon>
        <taxon>Boletales</taxon>
        <taxon>Sclerodermatineae</taxon>
        <taxon>Pisolithaceae</taxon>
        <taxon>Pisolithus</taxon>
    </lineage>
</organism>
<proteinExistence type="predicted"/>
<gene>
    <name evidence="1" type="ORF">M404DRAFT_1005306</name>
</gene>
<evidence type="ECO:0000313" key="2">
    <source>
        <dbReference type="Proteomes" id="UP000054217"/>
    </source>
</evidence>
<dbReference type="AlphaFoldDB" id="A0A0C3JLL6"/>